<evidence type="ECO:0008006" key="5">
    <source>
        <dbReference type="Google" id="ProtNLM"/>
    </source>
</evidence>
<name>A0A2C8F8N9_9BACT</name>
<sequence>MKFWKKILVVSCLLAMMLPAFGCQEEGPMEKAGKQIDEAAEEATDAAKKMFN</sequence>
<feature type="signal peptide" evidence="2">
    <location>
        <begin position="1"/>
        <end position="22"/>
    </location>
</feature>
<protein>
    <recommendedName>
        <fullName evidence="5">Transport-associated protein</fullName>
    </recommendedName>
</protein>
<dbReference type="AlphaFoldDB" id="A0A2C8F8N9"/>
<organism evidence="3 4">
    <name type="scientific">Pseudodesulfovibrio profundus</name>
    <dbReference type="NCBI Taxonomy" id="57320"/>
    <lineage>
        <taxon>Bacteria</taxon>
        <taxon>Pseudomonadati</taxon>
        <taxon>Thermodesulfobacteriota</taxon>
        <taxon>Desulfovibrionia</taxon>
        <taxon>Desulfovibrionales</taxon>
        <taxon>Desulfovibrionaceae</taxon>
    </lineage>
</organism>
<dbReference type="Proteomes" id="UP000219215">
    <property type="component" value="Chromosome DPRO"/>
</dbReference>
<gene>
    <name evidence="3" type="ORF">DPRO_1877</name>
</gene>
<dbReference type="KEGG" id="pprf:DPRO_1877"/>
<keyword evidence="2" id="KW-0732">Signal</keyword>
<evidence type="ECO:0000256" key="1">
    <source>
        <dbReference type="SAM" id="MobiDB-lite"/>
    </source>
</evidence>
<accession>A0A2C8F8N9</accession>
<keyword evidence="4" id="KW-1185">Reference proteome</keyword>
<reference evidence="4" key="1">
    <citation type="submission" date="2017-09" db="EMBL/GenBank/DDBJ databases">
        <authorList>
            <person name="Regsiter A."/>
            <person name="William W."/>
        </authorList>
    </citation>
    <scope>NUCLEOTIDE SEQUENCE [LARGE SCALE GENOMIC DNA]</scope>
    <source>
        <strain evidence="4">500-1</strain>
    </source>
</reference>
<evidence type="ECO:0000313" key="4">
    <source>
        <dbReference type="Proteomes" id="UP000219215"/>
    </source>
</evidence>
<proteinExistence type="predicted"/>
<dbReference type="EMBL" id="LT907975">
    <property type="protein sequence ID" value="SOB58777.1"/>
    <property type="molecule type" value="Genomic_DNA"/>
</dbReference>
<evidence type="ECO:0000313" key="3">
    <source>
        <dbReference type="EMBL" id="SOB58777.1"/>
    </source>
</evidence>
<dbReference type="RefSeq" id="WP_173806776.1">
    <property type="nucleotide sequence ID" value="NZ_LT907975.1"/>
</dbReference>
<feature type="region of interest" description="Disordered" evidence="1">
    <location>
        <begin position="32"/>
        <end position="52"/>
    </location>
</feature>
<evidence type="ECO:0000256" key="2">
    <source>
        <dbReference type="SAM" id="SignalP"/>
    </source>
</evidence>
<feature type="chain" id="PRO_5013107142" description="Transport-associated protein" evidence="2">
    <location>
        <begin position="23"/>
        <end position="52"/>
    </location>
</feature>